<feature type="non-terminal residue" evidence="2">
    <location>
        <position position="160"/>
    </location>
</feature>
<proteinExistence type="predicted"/>
<gene>
    <name evidence="2" type="ORF">LOD99_10216</name>
</gene>
<reference evidence="2 3" key="1">
    <citation type="journal article" date="2023" name="BMC Biol.">
        <title>The compact genome of the sponge Oopsacas minuta (Hexactinellida) is lacking key metazoan core genes.</title>
        <authorList>
            <person name="Santini S."/>
            <person name="Schenkelaars Q."/>
            <person name="Jourda C."/>
            <person name="Duchesne M."/>
            <person name="Belahbib H."/>
            <person name="Rocher C."/>
            <person name="Selva M."/>
            <person name="Riesgo A."/>
            <person name="Vervoort M."/>
            <person name="Leys S.P."/>
            <person name="Kodjabachian L."/>
            <person name="Le Bivic A."/>
            <person name="Borchiellini C."/>
            <person name="Claverie J.M."/>
            <person name="Renard E."/>
        </authorList>
    </citation>
    <scope>NUCLEOTIDE SEQUENCE [LARGE SCALE GENOMIC DNA]</scope>
    <source>
        <strain evidence="2">SPO-2</strain>
    </source>
</reference>
<feature type="chain" id="PRO_5043955940" description="Cadherin domain-containing protein" evidence="1">
    <location>
        <begin position="23"/>
        <end position="160"/>
    </location>
</feature>
<protein>
    <recommendedName>
        <fullName evidence="4">Cadherin domain-containing protein</fullName>
    </recommendedName>
</protein>
<comment type="caution">
    <text evidence="2">The sequence shown here is derived from an EMBL/GenBank/DDBJ whole genome shotgun (WGS) entry which is preliminary data.</text>
</comment>
<accession>A0AAV7KHV8</accession>
<evidence type="ECO:0008006" key="4">
    <source>
        <dbReference type="Google" id="ProtNLM"/>
    </source>
</evidence>
<dbReference type="AlphaFoldDB" id="A0AAV7KHV8"/>
<name>A0AAV7KHV8_9METZ</name>
<feature type="signal peptide" evidence="1">
    <location>
        <begin position="1"/>
        <end position="22"/>
    </location>
</feature>
<keyword evidence="3" id="KW-1185">Reference proteome</keyword>
<evidence type="ECO:0000313" key="2">
    <source>
        <dbReference type="EMBL" id="KAI6660768.1"/>
    </source>
</evidence>
<evidence type="ECO:0000313" key="3">
    <source>
        <dbReference type="Proteomes" id="UP001165289"/>
    </source>
</evidence>
<dbReference type="Proteomes" id="UP001165289">
    <property type="component" value="Unassembled WGS sequence"/>
</dbReference>
<sequence length="160" mass="17545">MKALRISIALIVLLTSCVFINSQEIAFTPNQYYFGIQENTNTSLGTVYITSNVDIIPSYTSSNELFQLTSSGLISLRESVSLDYENTTQRRETSVITESSTNVTASVIFCLIDLNDNIPTPPSPDSLTIEINTTELSVNNTIVRFNSTDADSNANGLVLF</sequence>
<dbReference type="PROSITE" id="PS51257">
    <property type="entry name" value="PROKAR_LIPOPROTEIN"/>
    <property type="match status" value="1"/>
</dbReference>
<evidence type="ECO:0000256" key="1">
    <source>
        <dbReference type="SAM" id="SignalP"/>
    </source>
</evidence>
<keyword evidence="1" id="KW-0732">Signal</keyword>
<organism evidence="2 3">
    <name type="scientific">Oopsacas minuta</name>
    <dbReference type="NCBI Taxonomy" id="111878"/>
    <lineage>
        <taxon>Eukaryota</taxon>
        <taxon>Metazoa</taxon>
        <taxon>Porifera</taxon>
        <taxon>Hexactinellida</taxon>
        <taxon>Hexasterophora</taxon>
        <taxon>Lyssacinosida</taxon>
        <taxon>Leucopsacidae</taxon>
        <taxon>Oopsacas</taxon>
    </lineage>
</organism>
<dbReference type="EMBL" id="JAKMXF010000024">
    <property type="protein sequence ID" value="KAI6660768.1"/>
    <property type="molecule type" value="Genomic_DNA"/>
</dbReference>